<feature type="region of interest" description="Disordered" evidence="2">
    <location>
        <begin position="1"/>
        <end position="47"/>
    </location>
</feature>
<protein>
    <submittedName>
        <fullName evidence="5">13781_t:CDS:1</fullName>
    </submittedName>
</protein>
<dbReference type="OrthoDB" id="2122982at2759"/>
<dbReference type="PANTHER" id="PTHR21540">
    <property type="entry name" value="RING FINGER AND SWIM DOMAIN-CONTAINING PROTEIN 2"/>
    <property type="match status" value="1"/>
</dbReference>
<dbReference type="GO" id="GO:0008270">
    <property type="term" value="F:zinc ion binding"/>
    <property type="evidence" value="ECO:0007669"/>
    <property type="project" value="UniProtKB-KW"/>
</dbReference>
<feature type="region of interest" description="Disordered" evidence="2">
    <location>
        <begin position="95"/>
        <end position="135"/>
    </location>
</feature>
<dbReference type="InterPro" id="IPR013083">
    <property type="entry name" value="Znf_RING/FYVE/PHD"/>
</dbReference>
<feature type="domain" description="SWIM-type" evidence="4">
    <location>
        <begin position="189"/>
        <end position="221"/>
    </location>
</feature>
<dbReference type="Proteomes" id="UP001153678">
    <property type="component" value="Unassembled WGS sequence"/>
</dbReference>
<keyword evidence="1" id="KW-0863">Zinc-finger</keyword>
<dbReference type="EMBL" id="CAMKVN010004713">
    <property type="protein sequence ID" value="CAI2187610.1"/>
    <property type="molecule type" value="Genomic_DNA"/>
</dbReference>
<evidence type="ECO:0000313" key="5">
    <source>
        <dbReference type="EMBL" id="CAI2187610.1"/>
    </source>
</evidence>
<dbReference type="PANTHER" id="PTHR21540:SF0">
    <property type="entry name" value="PHD FAMILY PROTEIN"/>
    <property type="match status" value="1"/>
</dbReference>
<dbReference type="GO" id="GO:0061630">
    <property type="term" value="F:ubiquitin protein ligase activity"/>
    <property type="evidence" value="ECO:0007669"/>
    <property type="project" value="InterPro"/>
</dbReference>
<evidence type="ECO:0000313" key="6">
    <source>
        <dbReference type="Proteomes" id="UP001153678"/>
    </source>
</evidence>
<evidence type="ECO:0000259" key="4">
    <source>
        <dbReference type="PROSITE" id="PS50966"/>
    </source>
</evidence>
<evidence type="ECO:0000259" key="3">
    <source>
        <dbReference type="PROSITE" id="PS50089"/>
    </source>
</evidence>
<dbReference type="InterPro" id="IPR001841">
    <property type="entry name" value="Znf_RING"/>
</dbReference>
<name>A0A9W4T0I6_9GLOM</name>
<feature type="compositionally biased region" description="Polar residues" evidence="2">
    <location>
        <begin position="34"/>
        <end position="43"/>
    </location>
</feature>
<organism evidence="5 6">
    <name type="scientific">Funneliformis geosporum</name>
    <dbReference type="NCBI Taxonomy" id="1117311"/>
    <lineage>
        <taxon>Eukaryota</taxon>
        <taxon>Fungi</taxon>
        <taxon>Fungi incertae sedis</taxon>
        <taxon>Mucoromycota</taxon>
        <taxon>Glomeromycotina</taxon>
        <taxon>Glomeromycetes</taxon>
        <taxon>Glomerales</taxon>
        <taxon>Glomeraceae</taxon>
        <taxon>Funneliformis</taxon>
    </lineage>
</organism>
<keyword evidence="1" id="KW-0862">Zinc</keyword>
<proteinExistence type="predicted"/>
<keyword evidence="6" id="KW-1185">Reference proteome</keyword>
<dbReference type="InterPro" id="IPR039903">
    <property type="entry name" value="Zswim2"/>
</dbReference>
<evidence type="ECO:0000256" key="1">
    <source>
        <dbReference type="PROSITE-ProRule" id="PRU00175"/>
    </source>
</evidence>
<keyword evidence="1" id="KW-0479">Metal-binding</keyword>
<dbReference type="PROSITE" id="PS50966">
    <property type="entry name" value="ZF_SWIM"/>
    <property type="match status" value="1"/>
</dbReference>
<evidence type="ECO:0000256" key="2">
    <source>
        <dbReference type="SAM" id="MobiDB-lite"/>
    </source>
</evidence>
<gene>
    <name evidence="5" type="ORF">FWILDA_LOCUS13167</name>
</gene>
<dbReference type="AlphaFoldDB" id="A0A9W4T0I6"/>
<accession>A0A9W4T0I6</accession>
<feature type="domain" description="RING-type" evidence="3">
    <location>
        <begin position="282"/>
        <end position="334"/>
    </location>
</feature>
<dbReference type="Pfam" id="PF04434">
    <property type="entry name" value="SWIM"/>
    <property type="match status" value="1"/>
</dbReference>
<dbReference type="PROSITE" id="PS50089">
    <property type="entry name" value="ZF_RING_2"/>
    <property type="match status" value="1"/>
</dbReference>
<feature type="compositionally biased region" description="Basic and acidic residues" evidence="2">
    <location>
        <begin position="15"/>
        <end position="33"/>
    </location>
</feature>
<comment type="caution">
    <text evidence="5">The sequence shown here is derived from an EMBL/GenBank/DDBJ whole genome shotgun (WGS) entry which is preliminary data.</text>
</comment>
<dbReference type="InterPro" id="IPR007527">
    <property type="entry name" value="Znf_SWIM"/>
</dbReference>
<dbReference type="Gene3D" id="3.30.40.10">
    <property type="entry name" value="Zinc/RING finger domain, C3HC4 (zinc finger)"/>
    <property type="match status" value="1"/>
</dbReference>
<sequence>TEHAEQVNEQPAQESRVENLRDESHVNSTEQREPVTNNETTGPVSVLRRRSVVENNTTANLISNNDQRRNDRVLQESNRRINQLIVIQIESNEASVSAPKHNGNKRKADTENENPNAKRLKGKNKSMIASRTKKTSQERRLSRIINICPKKFRKRIYRATSERMYLICRDKIKDLHHKYAIMGTTGNVYTVNITHLPKCTCLDFSTHKFCKHIVFVYLKVLCINRDSNYIFQRALLSSELKSMFSDKRPDRSVYSSLAVRKRYRAYILGTASQTRKPIEGNCSVCYESLDENEIDNIVWCQKGCGNNLHEACYEKWKESRLEFKGRNVTCIYCRCVWLEDKTKFSISKEGFVNFGIMGERNKKF</sequence>
<reference evidence="5" key="1">
    <citation type="submission" date="2022-08" db="EMBL/GenBank/DDBJ databases">
        <authorList>
            <person name="Kallberg Y."/>
            <person name="Tangrot J."/>
            <person name="Rosling A."/>
        </authorList>
    </citation>
    <scope>NUCLEOTIDE SEQUENCE</scope>
    <source>
        <strain evidence="5">Wild A</strain>
    </source>
</reference>
<feature type="non-terminal residue" evidence="5">
    <location>
        <position position="364"/>
    </location>
</feature>